<protein>
    <submittedName>
        <fullName evidence="1">Uncharacterized protein</fullName>
    </submittedName>
</protein>
<comment type="caution">
    <text evidence="1">The sequence shown here is derived from an EMBL/GenBank/DDBJ whole genome shotgun (WGS) entry which is preliminary data.</text>
</comment>
<reference evidence="1" key="1">
    <citation type="submission" date="2019-12" db="EMBL/GenBank/DDBJ databases">
        <title>Genome sequencing and annotation of Brassica cretica.</title>
        <authorList>
            <person name="Studholme D.J."/>
            <person name="Sarris P."/>
        </authorList>
    </citation>
    <scope>NUCLEOTIDE SEQUENCE</scope>
    <source>
        <strain evidence="1">PFS-109/04</strain>
        <tissue evidence="1">Leaf</tissue>
    </source>
</reference>
<dbReference type="EMBL" id="QGKX02001290">
    <property type="protein sequence ID" value="KAF3536812.1"/>
    <property type="molecule type" value="Genomic_DNA"/>
</dbReference>
<proteinExistence type="predicted"/>
<gene>
    <name evidence="1" type="ORF">F2Q69_00020518</name>
</gene>
<evidence type="ECO:0000313" key="1">
    <source>
        <dbReference type="EMBL" id="KAF3536812.1"/>
    </source>
</evidence>
<organism evidence="1 2">
    <name type="scientific">Brassica cretica</name>
    <name type="common">Mustard</name>
    <dbReference type="NCBI Taxonomy" id="69181"/>
    <lineage>
        <taxon>Eukaryota</taxon>
        <taxon>Viridiplantae</taxon>
        <taxon>Streptophyta</taxon>
        <taxon>Embryophyta</taxon>
        <taxon>Tracheophyta</taxon>
        <taxon>Spermatophyta</taxon>
        <taxon>Magnoliopsida</taxon>
        <taxon>eudicotyledons</taxon>
        <taxon>Gunneridae</taxon>
        <taxon>Pentapetalae</taxon>
        <taxon>rosids</taxon>
        <taxon>malvids</taxon>
        <taxon>Brassicales</taxon>
        <taxon>Brassicaceae</taxon>
        <taxon>Brassiceae</taxon>
        <taxon>Brassica</taxon>
    </lineage>
</organism>
<dbReference type="Proteomes" id="UP000712600">
    <property type="component" value="Unassembled WGS sequence"/>
</dbReference>
<sequence>MFPPHQRPLPLDHNRHILHYHRDSSVHGSNQSNLSRQTLSLGLRTVPQTVTAITTSAYIVNHRSTSKRSIACTQTRLELPFHDSLSRFSNCNRRLHRSSVRPMAQSARISTQLNTDSRSPSIARIGLPAMSLTLLTVSLSANCLDGFSVTPCTSKCSITASTVYGSTVPVGYAARNCSCNRPGKLLPPFFLANQFMFSSVSVPVRTYSTITVFKSFWSQSHSTDSILAIDFFVSVSFHILSLTRLSSVHQLSISYWILHLIPCTIFLSDSQSFLVHLPQTSDWVSAYYSTDTRWRTYLVPTDAITVASWQLTISHRRQDRTRDDRQTRLGNYWFP</sequence>
<accession>A0A8S9QAW8</accession>
<dbReference type="AlphaFoldDB" id="A0A8S9QAW8"/>
<evidence type="ECO:0000313" key="2">
    <source>
        <dbReference type="Proteomes" id="UP000712600"/>
    </source>
</evidence>
<name>A0A8S9QAW8_BRACR</name>